<protein>
    <recommendedName>
        <fullName evidence="3">Glycosyl transferase family 2</fullName>
    </recommendedName>
</protein>
<sequence length="308" mass="34764">MLDLTTCDAVFLSFDEPNADSHYDRALEYLPHAKRVHGIKGFDAAHRHAGEICGSDHVITIDADNLLTDEEFFSGRFDVSPRDREAVFSFSARNVLNALEYGNGGVKIWPRETLVTLRSHENARRPEAAVDFCWTTPYFQVNRVLSEVHMTDTPFQAFRGGFREGVKFNLAGGTLAYKVYPDLPKGEALLSHIGDANLERLRIWCSVGADVPNGDWAILGARLGCVMTALDGFEHAHVADYGWVRDFWEKTVYADWQDDARRHEAIIDLGNRLNRELQLEIADLDAAASRFLKSTYHRRRAFGMTVTV</sequence>
<dbReference type="AlphaFoldDB" id="A0A0M7ARF5"/>
<organism evidence="1 2">
    <name type="scientific">Roseibium album</name>
    <dbReference type="NCBI Taxonomy" id="311410"/>
    <lineage>
        <taxon>Bacteria</taxon>
        <taxon>Pseudomonadati</taxon>
        <taxon>Pseudomonadota</taxon>
        <taxon>Alphaproteobacteria</taxon>
        <taxon>Hyphomicrobiales</taxon>
        <taxon>Stappiaceae</taxon>
        <taxon>Roseibium</taxon>
    </lineage>
</organism>
<dbReference type="EMBL" id="CXWC01000013">
    <property type="protein sequence ID" value="CTQ77022.1"/>
    <property type="molecule type" value="Genomic_DNA"/>
</dbReference>
<dbReference type="GeneID" id="97672245"/>
<keyword evidence="2" id="KW-1185">Reference proteome</keyword>
<gene>
    <name evidence="1" type="ORF">LA5096_04975</name>
</gene>
<dbReference type="OrthoDB" id="6455864at2"/>
<evidence type="ECO:0000313" key="2">
    <source>
        <dbReference type="Proteomes" id="UP000049983"/>
    </source>
</evidence>
<dbReference type="RefSeq" id="WP_055117537.1">
    <property type="nucleotide sequence ID" value="NZ_CANKXR010000004.1"/>
</dbReference>
<proteinExistence type="predicted"/>
<evidence type="ECO:0000313" key="1">
    <source>
        <dbReference type="EMBL" id="CTQ77022.1"/>
    </source>
</evidence>
<accession>A0A0M7ARF5</accession>
<evidence type="ECO:0008006" key="3">
    <source>
        <dbReference type="Google" id="ProtNLM"/>
    </source>
</evidence>
<name>A0A0M7ARF5_9HYPH</name>
<dbReference type="Proteomes" id="UP000049983">
    <property type="component" value="Unassembled WGS sequence"/>
</dbReference>
<reference evidence="2" key="1">
    <citation type="submission" date="2015-07" db="EMBL/GenBank/DDBJ databases">
        <authorList>
            <person name="Rodrigo-Torres Lidia"/>
            <person name="Arahal R.David."/>
        </authorList>
    </citation>
    <scope>NUCLEOTIDE SEQUENCE [LARGE SCALE GENOMIC DNA]</scope>
    <source>
        <strain evidence="2">CECT 5096</strain>
    </source>
</reference>
<dbReference type="STRING" id="311410.LA5095_03693"/>